<evidence type="ECO:0000313" key="4">
    <source>
        <dbReference type="Proteomes" id="UP000216020"/>
    </source>
</evidence>
<dbReference type="EMBL" id="NEVM01000002">
    <property type="protein sequence ID" value="OZI34781.1"/>
    <property type="molecule type" value="Genomic_DNA"/>
</dbReference>
<comment type="caution">
    <text evidence="3">The sequence shown here is derived from an EMBL/GenBank/DDBJ whole genome shotgun (WGS) entry which is preliminary data.</text>
</comment>
<dbReference type="Gene3D" id="3.40.190.10">
    <property type="entry name" value="Periplasmic binding protein-like II"/>
    <property type="match status" value="1"/>
</dbReference>
<dbReference type="AlphaFoldDB" id="A0A261SCH8"/>
<dbReference type="InterPro" id="IPR005064">
    <property type="entry name" value="BUG"/>
</dbReference>
<dbReference type="CDD" id="cd07012">
    <property type="entry name" value="PBP2_Bug_TTT"/>
    <property type="match status" value="1"/>
</dbReference>
<dbReference type="Proteomes" id="UP000216020">
    <property type="component" value="Unassembled WGS sequence"/>
</dbReference>
<keyword evidence="2" id="KW-0732">Signal</keyword>
<reference evidence="4" key="1">
    <citation type="submission" date="2017-05" db="EMBL/GenBank/DDBJ databases">
        <title>Complete and WGS of Bordetella genogroups.</title>
        <authorList>
            <person name="Spilker T."/>
            <person name="Lipuma J."/>
        </authorList>
    </citation>
    <scope>NUCLEOTIDE SEQUENCE [LARGE SCALE GENOMIC DNA]</scope>
    <source>
        <strain evidence="4">AU16122</strain>
    </source>
</reference>
<comment type="similarity">
    <text evidence="1">Belongs to the UPF0065 (bug) family.</text>
</comment>
<feature type="signal peptide" evidence="2">
    <location>
        <begin position="1"/>
        <end position="24"/>
    </location>
</feature>
<dbReference type="PANTHER" id="PTHR42928:SF5">
    <property type="entry name" value="BLR1237 PROTEIN"/>
    <property type="match status" value="1"/>
</dbReference>
<protein>
    <recommendedName>
        <fullName evidence="5">ABC transporter substrate-binding protein</fullName>
    </recommendedName>
</protein>
<evidence type="ECO:0008006" key="5">
    <source>
        <dbReference type="Google" id="ProtNLM"/>
    </source>
</evidence>
<dbReference type="Gene3D" id="3.40.190.150">
    <property type="entry name" value="Bordetella uptake gene, domain 1"/>
    <property type="match status" value="1"/>
</dbReference>
<dbReference type="PANTHER" id="PTHR42928">
    <property type="entry name" value="TRICARBOXYLATE-BINDING PROTEIN"/>
    <property type="match status" value="1"/>
</dbReference>
<organism evidence="3 4">
    <name type="scientific">Bordetella genomosp. 10</name>
    <dbReference type="NCBI Taxonomy" id="1416804"/>
    <lineage>
        <taxon>Bacteria</taxon>
        <taxon>Pseudomonadati</taxon>
        <taxon>Pseudomonadota</taxon>
        <taxon>Betaproteobacteria</taxon>
        <taxon>Burkholderiales</taxon>
        <taxon>Alcaligenaceae</taxon>
        <taxon>Bordetella</taxon>
    </lineage>
</organism>
<dbReference type="OrthoDB" id="8678477at2"/>
<dbReference type="Pfam" id="PF03401">
    <property type="entry name" value="TctC"/>
    <property type="match status" value="1"/>
</dbReference>
<evidence type="ECO:0000313" key="3">
    <source>
        <dbReference type="EMBL" id="OZI34781.1"/>
    </source>
</evidence>
<dbReference type="PIRSF" id="PIRSF017082">
    <property type="entry name" value="YflP"/>
    <property type="match status" value="1"/>
</dbReference>
<accession>A0A261SCH8</accession>
<evidence type="ECO:0000256" key="1">
    <source>
        <dbReference type="ARBA" id="ARBA00006987"/>
    </source>
</evidence>
<sequence>MNRFGIWSRVLLIGAALLFANARAASPADGFPSHPIQLYVPFSAGGSIDVTARALGRALEKTLPGASVVIVNKPGAGGAIALGQVARANPDGYTLGVFMPPNAVIAPHMQAVAYDPKKDFSLIANYALTTLYIAVPADSPYKTLNDLLADMQANPGKIMFGITTLGAGTHLATARMMKERGLKTEYITYGGGAQILTAMLGGQIKVATLAGEALPYVLSGKIRFLASFSSQKIAAIKNVPSIRELGFDWDADVWTGLAAPRGLDESIRKKLENAVAQAVKDPEFQRVMESMAMIPQSMSGAQLQAQFEQSDKTLGPLIEAAGLAQK</sequence>
<evidence type="ECO:0000256" key="2">
    <source>
        <dbReference type="SAM" id="SignalP"/>
    </source>
</evidence>
<feature type="chain" id="PRO_5012989396" description="ABC transporter substrate-binding protein" evidence="2">
    <location>
        <begin position="25"/>
        <end position="326"/>
    </location>
</feature>
<dbReference type="InterPro" id="IPR042100">
    <property type="entry name" value="Bug_dom1"/>
</dbReference>
<dbReference type="SUPFAM" id="SSF53850">
    <property type="entry name" value="Periplasmic binding protein-like II"/>
    <property type="match status" value="1"/>
</dbReference>
<name>A0A261SCH8_9BORD</name>
<gene>
    <name evidence="3" type="ORF">CAL29_15030</name>
</gene>
<proteinExistence type="inferred from homology"/>
<dbReference type="RefSeq" id="WP_094853773.1">
    <property type="nucleotide sequence ID" value="NZ_NEVM01000002.1"/>
</dbReference>
<keyword evidence="4" id="KW-1185">Reference proteome</keyword>